<evidence type="ECO:0000313" key="2">
    <source>
        <dbReference type="Proteomes" id="UP000823775"/>
    </source>
</evidence>
<comment type="caution">
    <text evidence="1">The sequence shown here is derived from an EMBL/GenBank/DDBJ whole genome shotgun (WGS) entry which is preliminary data.</text>
</comment>
<dbReference type="Proteomes" id="UP000823775">
    <property type="component" value="Unassembled WGS sequence"/>
</dbReference>
<keyword evidence="2" id="KW-1185">Reference proteome</keyword>
<dbReference type="EMBL" id="JACEIK010000036">
    <property type="protein sequence ID" value="MCD7447437.1"/>
    <property type="molecule type" value="Genomic_DNA"/>
</dbReference>
<sequence>MSNMEKLILEHMEVMREQLTEHEGSLKRMSVKLIEMMAETTTYNGSFHEKVKVSKSQLQSVVDTIQCMEQEEESQPLDYSLLVDVDVEEVDKSDDVKHNLILELGRIGPHSKHFSTLCLVGDLEIEPSKPMERCVDKEQCPYILKFIMQKTHNDIPHLRAKKYKMQHLLLSHFMFYTTAP</sequence>
<name>A0ABS8RKU9_DATST</name>
<organism evidence="1 2">
    <name type="scientific">Datura stramonium</name>
    <name type="common">Jimsonweed</name>
    <name type="synonym">Common thornapple</name>
    <dbReference type="NCBI Taxonomy" id="4076"/>
    <lineage>
        <taxon>Eukaryota</taxon>
        <taxon>Viridiplantae</taxon>
        <taxon>Streptophyta</taxon>
        <taxon>Embryophyta</taxon>
        <taxon>Tracheophyta</taxon>
        <taxon>Spermatophyta</taxon>
        <taxon>Magnoliopsida</taxon>
        <taxon>eudicotyledons</taxon>
        <taxon>Gunneridae</taxon>
        <taxon>Pentapetalae</taxon>
        <taxon>asterids</taxon>
        <taxon>lamiids</taxon>
        <taxon>Solanales</taxon>
        <taxon>Solanaceae</taxon>
        <taxon>Solanoideae</taxon>
        <taxon>Datureae</taxon>
        <taxon>Datura</taxon>
    </lineage>
</organism>
<gene>
    <name evidence="1" type="ORF">HAX54_029111</name>
</gene>
<reference evidence="1 2" key="1">
    <citation type="journal article" date="2021" name="BMC Genomics">
        <title>Datura genome reveals duplications of psychoactive alkaloid biosynthetic genes and high mutation rate following tissue culture.</title>
        <authorList>
            <person name="Rajewski A."/>
            <person name="Carter-House D."/>
            <person name="Stajich J."/>
            <person name="Litt A."/>
        </authorList>
    </citation>
    <scope>NUCLEOTIDE SEQUENCE [LARGE SCALE GENOMIC DNA]</scope>
    <source>
        <strain evidence="1">AR-01</strain>
    </source>
</reference>
<accession>A0ABS8RKU9</accession>
<protein>
    <submittedName>
        <fullName evidence="1">Uncharacterized protein</fullName>
    </submittedName>
</protein>
<evidence type="ECO:0000313" key="1">
    <source>
        <dbReference type="EMBL" id="MCD7447437.1"/>
    </source>
</evidence>
<proteinExistence type="predicted"/>